<organism evidence="12 13">
    <name type="scientific">Mannheimia haemolytica</name>
    <name type="common">Pasteurella haemolytica</name>
    <dbReference type="NCBI Taxonomy" id="75985"/>
    <lineage>
        <taxon>Bacteria</taxon>
        <taxon>Pseudomonadati</taxon>
        <taxon>Pseudomonadota</taxon>
        <taxon>Gammaproteobacteria</taxon>
        <taxon>Pasteurellales</taxon>
        <taxon>Pasteurellaceae</taxon>
        <taxon>Mannheimia</taxon>
    </lineage>
</organism>
<dbReference type="KEGG" id="mhaq:WC39_00535"/>
<feature type="domain" description="Surface lipoprotein assembly modifier N-terminal TPR repeats region" evidence="10">
    <location>
        <begin position="62"/>
        <end position="167"/>
    </location>
</feature>
<dbReference type="Gene3D" id="1.25.40.10">
    <property type="entry name" value="Tetratricopeptide repeat domain"/>
    <property type="match status" value="1"/>
</dbReference>
<evidence type="ECO:0000256" key="8">
    <source>
        <dbReference type="SAM" id="SignalP"/>
    </source>
</evidence>
<evidence type="ECO:0000256" key="3">
    <source>
        <dbReference type="ARBA" id="ARBA00022692"/>
    </source>
</evidence>
<evidence type="ECO:0000313" key="11">
    <source>
        <dbReference type="EMBL" id="TRB35560.1"/>
    </source>
</evidence>
<evidence type="ECO:0000256" key="7">
    <source>
        <dbReference type="ARBA" id="ARBA00023609"/>
    </source>
</evidence>
<keyword evidence="5" id="KW-0472">Membrane</keyword>
<dbReference type="InterPro" id="IPR007655">
    <property type="entry name" value="Slam_C"/>
</dbReference>
<keyword evidence="6" id="KW-0998">Cell outer membrane</keyword>
<keyword evidence="3" id="KW-0812">Transmembrane</keyword>
<evidence type="ECO:0000256" key="6">
    <source>
        <dbReference type="ARBA" id="ARBA00023237"/>
    </source>
</evidence>
<reference evidence="13 14" key="1">
    <citation type="journal article" date="2019" name="Vet. Microbiol.">
        <title>Genetic characterization of susceptible and multi-drug resistant Mannheimia haemolytica isolated from high-risk stocker calves prior to and after antimicrobial metaphylaxis.</title>
        <authorList>
            <person name="Snyder E.R."/>
            <person name="Alvarez-Narvaez S."/>
            <person name="Credille B.C."/>
        </authorList>
    </citation>
    <scope>NUCLEOTIDE SEQUENCE [LARGE SCALE GENOMIC DNA]</scope>
    <source>
        <strain evidence="12 13">UGA-R5-128-1</strain>
        <strain evidence="11 14">UGA-R7-163-1</strain>
    </source>
</reference>
<dbReference type="GeneID" id="67367738"/>
<dbReference type="Proteomes" id="UP000315164">
    <property type="component" value="Unassembled WGS sequence"/>
</dbReference>
<sequence length="484" mass="56093">MKKIVSTLLILTSNLAFAETTPAQLQEKMDNQRMQKNLHTLEKPEPQAKPQAVNAQAHRQSISISSQQLLQQPELLNSAMLTALVTNHTENVQFLLPIYQQLPASKQNSEVVQWAEAVNAKAKQNYSEAIKGYRQLLAKYPENQPIRMQLAVALFENRENEAAEAQFYKLQADKLPQEIANAVNSYLEAIGKQDQWSFQGGLTYLNDPNINNAPNAGTTYGNWTAPKKESAQGVGFHFEADKKWSWGNGFFHEFRLNGNGKYYWNNKKYNEYSLRESLGLGYQNAKQKITLLPFFEQMWYAGGSSQTESTKRYSNAGGVNARWQYWITPQWQSAISYEYAEQRYTRRQHLDGNYHFIAPSLYFYPNSRQYWFVGANFNRTSPRDLDDSFIRRGVSIGWGQEWKNGLSTQLSASYARKQYRAPMPIFQITQRNSEYGVQASIWHRALHFKGITPRLTWQYNKVKSNHSFYSYDKNRVYIEFSHTF</sequence>
<proteinExistence type="inferred from homology"/>
<dbReference type="KEGG" id="mhay:VK67_00540"/>
<evidence type="ECO:0000313" key="14">
    <source>
        <dbReference type="Proteomes" id="UP000318394"/>
    </source>
</evidence>
<dbReference type="EMBL" id="VAJI01000027">
    <property type="protein sequence ID" value="TRB35560.1"/>
    <property type="molecule type" value="Genomic_DNA"/>
</dbReference>
<evidence type="ECO:0000313" key="13">
    <source>
        <dbReference type="Proteomes" id="UP000315164"/>
    </source>
</evidence>
<feature type="domain" description="Surface lipoprotein assembly modifier C-terminal" evidence="9">
    <location>
        <begin position="196"/>
        <end position="484"/>
    </location>
</feature>
<dbReference type="InterPro" id="IPR057556">
    <property type="entry name" value="TPR_Slam"/>
</dbReference>
<keyword evidence="2" id="KW-1134">Transmembrane beta strand</keyword>
<evidence type="ECO:0000256" key="1">
    <source>
        <dbReference type="ARBA" id="ARBA00004571"/>
    </source>
</evidence>
<dbReference type="InterPro" id="IPR011990">
    <property type="entry name" value="TPR-like_helical_dom_sf"/>
</dbReference>
<dbReference type="AlphaFoldDB" id="A0A547ECR7"/>
<gene>
    <name evidence="12" type="ORF">FEA53_10365</name>
    <name evidence="11" type="ORF">FEB89_10645</name>
</gene>
<evidence type="ECO:0000313" key="12">
    <source>
        <dbReference type="EMBL" id="TRB73362.1"/>
    </source>
</evidence>
<keyword evidence="14" id="KW-1185">Reference proteome</keyword>
<comment type="caution">
    <text evidence="12">The sequence shown here is derived from an EMBL/GenBank/DDBJ whole genome shotgun (WGS) entry which is preliminary data.</text>
</comment>
<feature type="signal peptide" evidence="8">
    <location>
        <begin position="1"/>
        <end position="18"/>
    </location>
</feature>
<feature type="chain" id="PRO_5044617273" evidence="8">
    <location>
        <begin position="19"/>
        <end position="484"/>
    </location>
</feature>
<dbReference type="RefSeq" id="WP_006248246.1">
    <property type="nucleotide sequence ID" value="NZ_CP011098.1"/>
</dbReference>
<dbReference type="Pfam" id="PF24575">
    <property type="entry name" value="TPR_Slam"/>
    <property type="match status" value="1"/>
</dbReference>
<dbReference type="OrthoDB" id="8606547at2"/>
<comment type="subcellular location">
    <subcellularLocation>
        <location evidence="1">Cell outer membrane</location>
        <topology evidence="1">Multi-pass membrane protein</topology>
    </subcellularLocation>
</comment>
<evidence type="ECO:0000256" key="5">
    <source>
        <dbReference type="ARBA" id="ARBA00023136"/>
    </source>
</evidence>
<dbReference type="GO" id="GO:0009279">
    <property type="term" value="C:cell outer membrane"/>
    <property type="evidence" value="ECO:0007669"/>
    <property type="project" value="UniProtKB-SubCell"/>
</dbReference>
<evidence type="ECO:0000256" key="4">
    <source>
        <dbReference type="ARBA" id="ARBA00022729"/>
    </source>
</evidence>
<accession>A0A547ECR7</accession>
<dbReference type="EMBL" id="VAJB01000025">
    <property type="protein sequence ID" value="TRB73362.1"/>
    <property type="molecule type" value="Genomic_DNA"/>
</dbReference>
<dbReference type="Pfam" id="PF04575">
    <property type="entry name" value="SlipAM"/>
    <property type="match status" value="1"/>
</dbReference>
<comment type="similarity">
    <text evidence="7">Belongs to the Slam family.</text>
</comment>
<dbReference type="SUPFAM" id="SSF48452">
    <property type="entry name" value="TPR-like"/>
    <property type="match status" value="1"/>
</dbReference>
<name>A0A547ECR7_MANHA</name>
<keyword evidence="4 8" id="KW-0732">Signal</keyword>
<evidence type="ECO:0000256" key="2">
    <source>
        <dbReference type="ARBA" id="ARBA00022452"/>
    </source>
</evidence>
<evidence type="ECO:0000259" key="10">
    <source>
        <dbReference type="Pfam" id="PF24575"/>
    </source>
</evidence>
<protein>
    <submittedName>
        <fullName evidence="12">DUF560 domain-containing protein</fullName>
    </submittedName>
</protein>
<dbReference type="Proteomes" id="UP000318394">
    <property type="component" value="Unassembled WGS sequence"/>
</dbReference>
<evidence type="ECO:0000259" key="9">
    <source>
        <dbReference type="Pfam" id="PF04575"/>
    </source>
</evidence>